<evidence type="ECO:0000256" key="1">
    <source>
        <dbReference type="SAM" id="Phobius"/>
    </source>
</evidence>
<dbReference type="RefSeq" id="WP_086888118.1">
    <property type="nucleotide sequence ID" value="NZ_CP019893.1"/>
</dbReference>
<dbReference type="AlphaFoldDB" id="A0A2Z2HRE9"/>
<evidence type="ECO:0000313" key="3">
    <source>
        <dbReference type="Proteomes" id="UP000250088"/>
    </source>
</evidence>
<dbReference type="EMBL" id="CP019893">
    <property type="protein sequence ID" value="ARS89741.1"/>
    <property type="molecule type" value="Genomic_DNA"/>
</dbReference>
<reference evidence="3" key="1">
    <citation type="submission" date="2017-02" db="EMBL/GenBank/DDBJ databases">
        <title>Natronthermophilus aegyptiacus gen. nov.,sp. nov., an aerobic, extremely halophilic alkalithermophilic archaeon isolated from the athalassohaline Wadi An Natrun, Egypt.</title>
        <authorList>
            <person name="Zhao B."/>
        </authorList>
    </citation>
    <scope>NUCLEOTIDE SEQUENCE [LARGE SCALE GENOMIC DNA]</scope>
    <source>
        <strain evidence="3">JW/NM-HA 15</strain>
    </source>
</reference>
<keyword evidence="1" id="KW-0812">Transmembrane</keyword>
<name>A0A2Z2HRE9_9EURY</name>
<accession>A0A2Z2HRE9</accession>
<organism evidence="2 3">
    <name type="scientific">Natrarchaeobaculum aegyptiacum</name>
    <dbReference type="NCBI Taxonomy" id="745377"/>
    <lineage>
        <taxon>Archaea</taxon>
        <taxon>Methanobacteriati</taxon>
        <taxon>Methanobacteriota</taxon>
        <taxon>Stenosarchaea group</taxon>
        <taxon>Halobacteria</taxon>
        <taxon>Halobacteriales</taxon>
        <taxon>Natrialbaceae</taxon>
        <taxon>Natrarchaeobaculum</taxon>
    </lineage>
</organism>
<protein>
    <recommendedName>
        <fullName evidence="4">DUF4267 domain-containing protein</fullName>
    </recommendedName>
</protein>
<dbReference type="GeneID" id="32894075"/>
<dbReference type="Proteomes" id="UP000250088">
    <property type="component" value="Chromosome"/>
</dbReference>
<proteinExistence type="predicted"/>
<feature type="transmembrane region" description="Helical" evidence="1">
    <location>
        <begin position="106"/>
        <end position="125"/>
    </location>
</feature>
<keyword evidence="1" id="KW-0472">Membrane</keyword>
<dbReference type="KEGG" id="naj:B1756_08305"/>
<evidence type="ECO:0008006" key="4">
    <source>
        <dbReference type="Google" id="ProtNLM"/>
    </source>
</evidence>
<keyword evidence="3" id="KW-1185">Reference proteome</keyword>
<keyword evidence="1" id="KW-1133">Transmembrane helix</keyword>
<dbReference type="OrthoDB" id="203573at2157"/>
<gene>
    <name evidence="2" type="ORF">B1756_08305</name>
</gene>
<evidence type="ECO:0000313" key="2">
    <source>
        <dbReference type="EMBL" id="ARS89741.1"/>
    </source>
</evidence>
<sequence>MRRENQSRSIVESASRLLPWFRVVFGTIGLLAPRVLGRWYGLSTTDGPPAVALRYACIRALGLGIGQVTTAGDRRRDWDRVALLVDVLDTLMLTHAAATGRIRTRSALVMLSGTVSGAVVGLLAWRGDSSARDGV</sequence>